<accession>A0AAV5SSC2</accession>
<evidence type="ECO:0000313" key="2">
    <source>
        <dbReference type="Proteomes" id="UP001432027"/>
    </source>
</evidence>
<feature type="non-terminal residue" evidence="1">
    <location>
        <position position="1"/>
    </location>
</feature>
<protein>
    <recommendedName>
        <fullName evidence="3">PARP-type domain-containing protein</fullName>
    </recommendedName>
</protein>
<dbReference type="InterPro" id="IPR036957">
    <property type="entry name" value="Znf_PARP_sf"/>
</dbReference>
<sequence length="104" mass="11967">FSMASLGVQYVKSRQECKDCMRKPLSGIATRCLGIEAHHKFYHPRCFFEGNKCHDIIEKLPYKTADGMNGYNKLSYSDQLMIYALFANATDDGEDDEEEEMIQK</sequence>
<name>A0AAV5SSC2_9BILA</name>
<dbReference type="GO" id="GO:0008270">
    <property type="term" value="F:zinc ion binding"/>
    <property type="evidence" value="ECO:0007669"/>
    <property type="project" value="InterPro"/>
</dbReference>
<proteinExistence type="predicted"/>
<evidence type="ECO:0008006" key="3">
    <source>
        <dbReference type="Google" id="ProtNLM"/>
    </source>
</evidence>
<gene>
    <name evidence="1" type="ORF">PENTCL1PPCAC_6429</name>
</gene>
<dbReference type="AlphaFoldDB" id="A0AAV5SSC2"/>
<keyword evidence="2" id="KW-1185">Reference proteome</keyword>
<organism evidence="1 2">
    <name type="scientific">Pristionchus entomophagus</name>
    <dbReference type="NCBI Taxonomy" id="358040"/>
    <lineage>
        <taxon>Eukaryota</taxon>
        <taxon>Metazoa</taxon>
        <taxon>Ecdysozoa</taxon>
        <taxon>Nematoda</taxon>
        <taxon>Chromadorea</taxon>
        <taxon>Rhabditida</taxon>
        <taxon>Rhabditina</taxon>
        <taxon>Diplogasteromorpha</taxon>
        <taxon>Diplogasteroidea</taxon>
        <taxon>Neodiplogasteridae</taxon>
        <taxon>Pristionchus</taxon>
    </lineage>
</organism>
<dbReference type="Proteomes" id="UP001432027">
    <property type="component" value="Unassembled WGS sequence"/>
</dbReference>
<evidence type="ECO:0000313" key="1">
    <source>
        <dbReference type="EMBL" id="GMS84254.1"/>
    </source>
</evidence>
<dbReference type="SUPFAM" id="SSF57716">
    <property type="entry name" value="Glucocorticoid receptor-like (DNA-binding domain)"/>
    <property type="match status" value="1"/>
</dbReference>
<reference evidence="1" key="1">
    <citation type="submission" date="2023-10" db="EMBL/GenBank/DDBJ databases">
        <title>Genome assembly of Pristionchus species.</title>
        <authorList>
            <person name="Yoshida K."/>
            <person name="Sommer R.J."/>
        </authorList>
    </citation>
    <scope>NUCLEOTIDE SEQUENCE</scope>
    <source>
        <strain evidence="1">RS0144</strain>
    </source>
</reference>
<dbReference type="Gene3D" id="3.30.1740.10">
    <property type="entry name" value="Zinc finger, PARP-type"/>
    <property type="match status" value="1"/>
</dbReference>
<comment type="caution">
    <text evidence="1">The sequence shown here is derived from an EMBL/GenBank/DDBJ whole genome shotgun (WGS) entry which is preliminary data.</text>
</comment>
<feature type="non-terminal residue" evidence="1">
    <location>
        <position position="104"/>
    </location>
</feature>
<dbReference type="GO" id="GO:0003677">
    <property type="term" value="F:DNA binding"/>
    <property type="evidence" value="ECO:0007669"/>
    <property type="project" value="InterPro"/>
</dbReference>
<dbReference type="EMBL" id="BTSX01000002">
    <property type="protein sequence ID" value="GMS84254.1"/>
    <property type="molecule type" value="Genomic_DNA"/>
</dbReference>